<accession>Q0C6P0</accession>
<dbReference type="EMBL" id="CP000142">
    <property type="protein sequence ID" value="ABI81897.1"/>
    <property type="molecule type" value="Genomic_DNA"/>
</dbReference>
<keyword evidence="2" id="KW-1185">Reference proteome</keyword>
<protein>
    <submittedName>
        <fullName evidence="1">Uncharacterized protein</fullName>
    </submittedName>
</protein>
<reference evidence="2" key="1">
    <citation type="submission" date="2005-10" db="EMBL/GenBank/DDBJ databases">
        <title>Complete sequence of Pelobacter carbinolicus DSM 2380.</title>
        <authorList>
            <person name="Copeland A."/>
            <person name="Lucas S."/>
            <person name="Lapidus A."/>
            <person name="Barry K."/>
            <person name="Detter J.C."/>
            <person name="Glavina T."/>
            <person name="Hammon N."/>
            <person name="Israni S."/>
            <person name="Pitluck S."/>
            <person name="Chertkov O."/>
            <person name="Schmutz J."/>
            <person name="Larimer F."/>
            <person name="Land M."/>
            <person name="Kyrpides N."/>
            <person name="Ivanova N."/>
            <person name="Richardson P."/>
        </authorList>
    </citation>
    <scope>NUCLEOTIDE SEQUENCE [LARGE SCALE GENOMIC DNA]</scope>
    <source>
        <strain evidence="2">DSM 2380 / NBRC 103641 / GraBd1</strain>
    </source>
</reference>
<dbReference type="HOGENOM" id="CLU_2317702_0_0_7"/>
<dbReference type="AlphaFoldDB" id="Q0C6P0"/>
<sequence>MGKGGAEMLFTSYLRPGGRVPKHHTEPGLFKTSCSKFTSFKTRETRPVRQAGFLVPQGIFPFFGRCGTQAQKIRRCPSKQLPGPFHHFLLYKGLCQHIL</sequence>
<reference evidence="1 2" key="2">
    <citation type="journal article" date="2012" name="BMC Genomics">
        <title>The genome of Pelobacter carbinolicus reveals surprising metabolic capabilities and physiological features.</title>
        <authorList>
            <person name="Aklujkar M."/>
            <person name="Haveman S.A."/>
            <person name="Didonato R.Jr."/>
            <person name="Chertkov O."/>
            <person name="Han C.S."/>
            <person name="Land M.L."/>
            <person name="Brown P."/>
            <person name="Lovley D.R."/>
        </authorList>
    </citation>
    <scope>NUCLEOTIDE SEQUENCE [LARGE SCALE GENOMIC DNA]</scope>
    <source>
        <strain evidence="2">DSM 2380 / NBRC 103641 / GraBd1</strain>
    </source>
</reference>
<evidence type="ECO:0000313" key="2">
    <source>
        <dbReference type="Proteomes" id="UP000002534"/>
    </source>
</evidence>
<proteinExistence type="predicted"/>
<gene>
    <name evidence="1" type="ordered locus">Pcar_3277</name>
</gene>
<name>Q0C6P0_SYNC1</name>
<dbReference type="Proteomes" id="UP000002534">
    <property type="component" value="Chromosome"/>
</dbReference>
<organism evidence="1 2">
    <name type="scientific">Syntrophotalea carbinolica (strain DSM 2380 / NBRC 103641 / GraBd1)</name>
    <name type="common">Pelobacter carbinolicus</name>
    <dbReference type="NCBI Taxonomy" id="338963"/>
    <lineage>
        <taxon>Bacteria</taxon>
        <taxon>Pseudomonadati</taxon>
        <taxon>Thermodesulfobacteriota</taxon>
        <taxon>Desulfuromonadia</taxon>
        <taxon>Desulfuromonadales</taxon>
        <taxon>Syntrophotaleaceae</taxon>
        <taxon>Syntrophotalea</taxon>
    </lineage>
</organism>
<dbReference type="STRING" id="338963.Pcar_3277"/>
<evidence type="ECO:0000313" key="1">
    <source>
        <dbReference type="EMBL" id="ABI81897.1"/>
    </source>
</evidence>
<dbReference type="KEGG" id="pca:Pcar_3277"/>